<keyword evidence="3" id="KW-1185">Reference proteome</keyword>
<dbReference type="Proteomes" id="UP000247810">
    <property type="component" value="Unassembled WGS sequence"/>
</dbReference>
<protein>
    <submittedName>
        <fullName evidence="2">Uncharacterized protein</fullName>
    </submittedName>
</protein>
<feature type="compositionally biased region" description="Basic residues" evidence="1">
    <location>
        <begin position="44"/>
        <end position="56"/>
    </location>
</feature>
<feature type="region of interest" description="Disordered" evidence="1">
    <location>
        <begin position="23"/>
        <end position="62"/>
    </location>
</feature>
<evidence type="ECO:0000313" key="3">
    <source>
        <dbReference type="Proteomes" id="UP000247810"/>
    </source>
</evidence>
<feature type="non-terminal residue" evidence="2">
    <location>
        <position position="62"/>
    </location>
</feature>
<sequence>MGLGMRMRMSLPTTPQFLVSTRSSRIVLHTGAPNSPPPPPPRSGNKKRKRPKKKKGNNREIL</sequence>
<evidence type="ECO:0000256" key="1">
    <source>
        <dbReference type="SAM" id="MobiDB-lite"/>
    </source>
</evidence>
<dbReference type="EMBL" id="KZ826074">
    <property type="protein sequence ID" value="PYH88675.1"/>
    <property type="molecule type" value="Genomic_DNA"/>
</dbReference>
<organism evidence="2 3">
    <name type="scientific">Aspergillus ellipticus CBS 707.79</name>
    <dbReference type="NCBI Taxonomy" id="1448320"/>
    <lineage>
        <taxon>Eukaryota</taxon>
        <taxon>Fungi</taxon>
        <taxon>Dikarya</taxon>
        <taxon>Ascomycota</taxon>
        <taxon>Pezizomycotina</taxon>
        <taxon>Eurotiomycetes</taxon>
        <taxon>Eurotiomycetidae</taxon>
        <taxon>Eurotiales</taxon>
        <taxon>Aspergillaceae</taxon>
        <taxon>Aspergillus</taxon>
        <taxon>Aspergillus subgen. Circumdati</taxon>
    </lineage>
</organism>
<accession>A0A319CTV1</accession>
<name>A0A319CTV1_9EURO</name>
<gene>
    <name evidence="2" type="ORF">BO71DRAFT_403665</name>
</gene>
<reference evidence="2 3" key="1">
    <citation type="submission" date="2018-02" db="EMBL/GenBank/DDBJ databases">
        <title>The genomes of Aspergillus section Nigri reveals drivers in fungal speciation.</title>
        <authorList>
            <consortium name="DOE Joint Genome Institute"/>
            <person name="Vesth T.C."/>
            <person name="Nybo J."/>
            <person name="Theobald S."/>
            <person name="Brandl J."/>
            <person name="Frisvad J.C."/>
            <person name="Nielsen K.F."/>
            <person name="Lyhne E.K."/>
            <person name="Kogle M.E."/>
            <person name="Kuo A."/>
            <person name="Riley R."/>
            <person name="Clum A."/>
            <person name="Nolan M."/>
            <person name="Lipzen A."/>
            <person name="Salamov A."/>
            <person name="Henrissat B."/>
            <person name="Wiebenga A."/>
            <person name="De vries R.P."/>
            <person name="Grigoriev I.V."/>
            <person name="Mortensen U.H."/>
            <person name="Andersen M.R."/>
            <person name="Baker S.E."/>
        </authorList>
    </citation>
    <scope>NUCLEOTIDE SEQUENCE [LARGE SCALE GENOMIC DNA]</scope>
    <source>
        <strain evidence="2 3">CBS 707.79</strain>
    </source>
</reference>
<evidence type="ECO:0000313" key="2">
    <source>
        <dbReference type="EMBL" id="PYH88675.1"/>
    </source>
</evidence>
<dbReference type="AlphaFoldDB" id="A0A319CTV1"/>
<proteinExistence type="predicted"/>
<dbReference type="VEuPathDB" id="FungiDB:BO71DRAFT_403665"/>